<organism evidence="1">
    <name type="scientific">Salmonella enterica</name>
    <name type="common">Salmonella choleraesuis</name>
    <dbReference type="NCBI Taxonomy" id="28901"/>
    <lineage>
        <taxon>Bacteria</taxon>
        <taxon>Pseudomonadati</taxon>
        <taxon>Pseudomonadota</taxon>
        <taxon>Gammaproteobacteria</taxon>
        <taxon>Enterobacterales</taxon>
        <taxon>Enterobacteriaceae</taxon>
        <taxon>Salmonella</taxon>
    </lineage>
</organism>
<dbReference type="InterPro" id="IPR008966">
    <property type="entry name" value="Adhesion_dom_sf"/>
</dbReference>
<dbReference type="InterPro" id="IPR036937">
    <property type="entry name" value="Adhesion_dom_fimbrial_sf"/>
</dbReference>
<reference evidence="1" key="1">
    <citation type="submission" date="2019-09" db="EMBL/GenBank/DDBJ databases">
        <authorList>
            <consortium name="PulseNet: The National Subtyping Network for Foodborne Disease Surveillance"/>
            <person name="Tarr C.L."/>
            <person name="Trees E."/>
            <person name="Katz L.S."/>
            <person name="Carleton-Romer H.A."/>
            <person name="Stroika S."/>
            <person name="Kucerova Z."/>
            <person name="Roache K.F."/>
            <person name="Sabol A.L."/>
            <person name="Besser J."/>
            <person name="Gerner-Smidt P."/>
        </authorList>
    </citation>
    <scope>NUCLEOTIDE SEQUENCE</scope>
    <source>
        <strain evidence="1">PNUSAS096589</strain>
    </source>
</reference>
<name>A0A5Z3B6W0_SALER</name>
<dbReference type="AlphaFoldDB" id="A0A5Z3B6W0"/>
<proteinExistence type="predicted"/>
<dbReference type="Gene3D" id="2.60.40.1090">
    <property type="entry name" value="Fimbrial-type adhesion domain"/>
    <property type="match status" value="1"/>
</dbReference>
<protein>
    <submittedName>
        <fullName evidence="1">Fimbrial protein</fullName>
    </submittedName>
</protein>
<gene>
    <name evidence="1" type="ORF">F2A58_23160</name>
</gene>
<dbReference type="SUPFAM" id="SSF49401">
    <property type="entry name" value="Bacterial adhesins"/>
    <property type="match status" value="1"/>
</dbReference>
<dbReference type="GO" id="GO:0007155">
    <property type="term" value="P:cell adhesion"/>
    <property type="evidence" value="ECO:0007669"/>
    <property type="project" value="InterPro"/>
</dbReference>
<dbReference type="GO" id="GO:0009289">
    <property type="term" value="C:pilus"/>
    <property type="evidence" value="ECO:0007669"/>
    <property type="project" value="InterPro"/>
</dbReference>
<comment type="caution">
    <text evidence="1">The sequence shown here is derived from an EMBL/GenBank/DDBJ whole genome shotgun (WGS) entry which is preliminary data.</text>
</comment>
<sequence length="157" mass="17558">MRKQIFLLFLFFYHGAYAKDSFQTMYIRANLIHPSCSLNAPSSLNFNNISSSDFSSGDETRYSLPFSLYIHCPSSIYSVKLMFIPQLGTVSGMTYKALTSNSSVLYLISNDLGSSFAFDSDYVQPAGEAHFRLYLSPNGNLKNGSFDTAITIQITYN</sequence>
<evidence type="ECO:0000313" key="1">
    <source>
        <dbReference type="EMBL" id="ECR6698046.1"/>
    </source>
</evidence>
<accession>A0A5Z3B6W0</accession>
<dbReference type="EMBL" id="AAKGZA010000043">
    <property type="protein sequence ID" value="ECR6698046.1"/>
    <property type="molecule type" value="Genomic_DNA"/>
</dbReference>